<organism evidence="2 3">
    <name type="scientific">Araneus ventricosus</name>
    <name type="common">Orbweaver spider</name>
    <name type="synonym">Epeira ventricosa</name>
    <dbReference type="NCBI Taxonomy" id="182803"/>
    <lineage>
        <taxon>Eukaryota</taxon>
        <taxon>Metazoa</taxon>
        <taxon>Ecdysozoa</taxon>
        <taxon>Arthropoda</taxon>
        <taxon>Chelicerata</taxon>
        <taxon>Arachnida</taxon>
        <taxon>Araneae</taxon>
        <taxon>Araneomorphae</taxon>
        <taxon>Entelegynae</taxon>
        <taxon>Araneoidea</taxon>
        <taxon>Araneidae</taxon>
        <taxon>Araneus</taxon>
    </lineage>
</organism>
<protein>
    <submittedName>
        <fullName evidence="2">Uncharacterized protein</fullName>
    </submittedName>
</protein>
<reference evidence="2 3" key="1">
    <citation type="journal article" date="2019" name="Sci. Rep.">
        <title>Orb-weaving spider Araneus ventricosus genome elucidates the spidroin gene catalogue.</title>
        <authorList>
            <person name="Kono N."/>
            <person name="Nakamura H."/>
            <person name="Ohtoshi R."/>
            <person name="Moran D.A.P."/>
            <person name="Shinohara A."/>
            <person name="Yoshida Y."/>
            <person name="Fujiwara M."/>
            <person name="Mori M."/>
            <person name="Tomita M."/>
            <person name="Arakawa K."/>
        </authorList>
    </citation>
    <scope>NUCLEOTIDE SEQUENCE [LARGE SCALE GENOMIC DNA]</scope>
</reference>
<gene>
    <name evidence="2" type="ORF">AVEN_275230_1</name>
</gene>
<name>A0A4Y2JKQ6_ARAVE</name>
<feature type="region of interest" description="Disordered" evidence="1">
    <location>
        <begin position="76"/>
        <end position="99"/>
    </location>
</feature>
<proteinExistence type="predicted"/>
<evidence type="ECO:0000313" key="3">
    <source>
        <dbReference type="Proteomes" id="UP000499080"/>
    </source>
</evidence>
<keyword evidence="3" id="KW-1185">Reference proteome</keyword>
<comment type="caution">
    <text evidence="2">The sequence shown here is derived from an EMBL/GenBank/DDBJ whole genome shotgun (WGS) entry which is preliminary data.</text>
</comment>
<evidence type="ECO:0000313" key="2">
    <source>
        <dbReference type="EMBL" id="GBM90943.1"/>
    </source>
</evidence>
<evidence type="ECO:0000256" key="1">
    <source>
        <dbReference type="SAM" id="MobiDB-lite"/>
    </source>
</evidence>
<dbReference type="OrthoDB" id="6434217at2759"/>
<dbReference type="EMBL" id="BGPR01003663">
    <property type="protein sequence ID" value="GBM90943.1"/>
    <property type="molecule type" value="Genomic_DNA"/>
</dbReference>
<feature type="non-terminal residue" evidence="2">
    <location>
        <position position="1"/>
    </location>
</feature>
<accession>A0A4Y2JKQ6</accession>
<dbReference type="AlphaFoldDB" id="A0A4Y2JKQ6"/>
<dbReference type="Proteomes" id="UP000499080">
    <property type="component" value="Unassembled WGS sequence"/>
</dbReference>
<sequence length="429" mass="48833">VLLDEDDFSDSELCGPLTQDFFQSTQHFLDLPSQLRCGMENAPNTFTHALDIEKENIDSSPNPSVDPDNEIICRQDGKVSESEQTISSSGDYPGSGNRDRQIARTYEKKEFSSNLDKPISTCLWRVHTFTADKMLNAIANAIESNEELHLYETLRMEITTIRQPVGAGRIRKVVNVECDLLNKRSILCIQTDSLGLCCAKAVVFAIAHLDGDRRSINAMKDRRRPALDTRARELHKKAGIPLGPCTFAEVARFEEVLDIQIVVISTEERNGVAYRGRDRSRRINLWLHNGHYDVIKSLKGFFASNHYCERCEKPFQNFENHRYPMACHICLRVCCSAKEVPKRCVDCDRLCQSLECYAAHKALTENQELSICNRCINAESAAASFAYVIVRKNCSYVEVENALHERNSWFWKNIFAVCHVCLLRNRVVT</sequence>